<evidence type="ECO:0000313" key="2">
    <source>
        <dbReference type="Proteomes" id="UP000005101"/>
    </source>
</evidence>
<name>A0ABN0BPP7_BACFG</name>
<accession>A0ABN0BPP7</accession>
<evidence type="ECO:0000313" key="1">
    <source>
        <dbReference type="EMBL" id="EFR54802.1"/>
    </source>
</evidence>
<dbReference type="Proteomes" id="UP000005101">
    <property type="component" value="Unassembled WGS sequence"/>
</dbReference>
<protein>
    <recommendedName>
        <fullName evidence="3">Transposase</fullName>
    </recommendedName>
</protein>
<dbReference type="EMBL" id="EQ973215">
    <property type="protein sequence ID" value="EFR54802.1"/>
    <property type="molecule type" value="Genomic_DNA"/>
</dbReference>
<evidence type="ECO:0008006" key="3">
    <source>
        <dbReference type="Google" id="ProtNLM"/>
    </source>
</evidence>
<proteinExistence type="predicted"/>
<keyword evidence="2" id="KW-1185">Reference proteome</keyword>
<gene>
    <name evidence="1" type="ORF">BFAG_03501</name>
</gene>
<reference evidence="1 2" key="1">
    <citation type="submission" date="2008-12" db="EMBL/GenBank/DDBJ databases">
        <title>Annotation of Bacteroides fragilis strain 3_1_12.</title>
        <authorList>
            <consortium name="The Broad Institute Genome Sequencing Platform"/>
            <person name="Ward D."/>
            <person name="Young S.K."/>
            <person name="Kodira C.D."/>
            <person name="Zeng Q."/>
            <person name="Koehrsen M."/>
            <person name="Alvarado L."/>
            <person name="Berlin A."/>
            <person name="Borenstein D."/>
            <person name="Chen Z."/>
            <person name="Engels R."/>
            <person name="Freedman E."/>
            <person name="Gellesch M."/>
            <person name="Goldberg J."/>
            <person name="Griggs A."/>
            <person name="Gujja S."/>
            <person name="Heiman D."/>
            <person name="Hepburn T."/>
            <person name="Howarth C."/>
            <person name="Jen D."/>
            <person name="Larson L."/>
            <person name="Lewis B."/>
            <person name="Mehta T."/>
            <person name="Park D."/>
            <person name="Pearson M."/>
            <person name="Roberts A."/>
            <person name="Saif S."/>
            <person name="Shea T."/>
            <person name="Shenoy N."/>
            <person name="Sisk P."/>
            <person name="Stolte C."/>
            <person name="Sykes S."/>
            <person name="Walk T."/>
            <person name="White J."/>
            <person name="Yandava C."/>
            <person name="Allen-Vercoe E."/>
            <person name="Strauss J."/>
            <person name="Ambrose C."/>
            <person name="Lander E."/>
            <person name="Nusbaum C."/>
            <person name="Galagan J."/>
            <person name="Birren B."/>
        </authorList>
    </citation>
    <scope>NUCLEOTIDE SEQUENCE [LARGE SCALE GENOMIC DNA]</scope>
    <source>
        <strain evidence="1 2">3_1_12</strain>
    </source>
</reference>
<organism evidence="1 2">
    <name type="scientific">Bacteroides fragilis 3_1_12</name>
    <dbReference type="NCBI Taxonomy" id="457424"/>
    <lineage>
        <taxon>Bacteria</taxon>
        <taxon>Pseudomonadati</taxon>
        <taxon>Bacteroidota</taxon>
        <taxon>Bacteroidia</taxon>
        <taxon>Bacteroidales</taxon>
        <taxon>Bacteroidaceae</taxon>
        <taxon>Bacteroides</taxon>
    </lineage>
</organism>
<sequence>MAGCTPELLSEAKLLIVYKDKFFCKGRKLFAEKERISPQTTRRAQRFSDIISSADEWTIQNRNESVPPQITRIFTESLVLNINE</sequence>